<dbReference type="HOGENOM" id="CLU_994949_0_0_1"/>
<accession>V3ZUE9</accession>
<dbReference type="OrthoDB" id="5317514at2759"/>
<comment type="subcellular location">
    <subcellularLocation>
        <location evidence="3">Membrane</location>
        <topology evidence="3">Single-pass type I membrane protein</topology>
    </subcellularLocation>
</comment>
<dbReference type="KEGG" id="lgi:LOTGIDRAFT_168626"/>
<feature type="repeat" description="FG-GAP" evidence="2">
    <location>
        <begin position="128"/>
        <end position="180"/>
    </location>
</feature>
<name>V3ZUE9_LOTGI</name>
<dbReference type="RefSeq" id="XP_009064759.1">
    <property type="nucleotide sequence ID" value="XM_009066511.1"/>
</dbReference>
<keyword evidence="3" id="KW-0130">Cell adhesion</keyword>
<dbReference type="GO" id="GO:0007229">
    <property type="term" value="P:integrin-mediated signaling pathway"/>
    <property type="evidence" value="ECO:0007669"/>
    <property type="project" value="UniProtKB-KW"/>
</dbReference>
<gene>
    <name evidence="4" type="ORF">LOTGIDRAFT_168626</name>
</gene>
<dbReference type="PANTHER" id="PTHR23220">
    <property type="entry name" value="INTEGRIN ALPHA"/>
    <property type="match status" value="1"/>
</dbReference>
<dbReference type="GO" id="GO:0033627">
    <property type="term" value="P:cell adhesion mediated by integrin"/>
    <property type="evidence" value="ECO:0007669"/>
    <property type="project" value="TreeGrafter"/>
</dbReference>
<dbReference type="GO" id="GO:0008305">
    <property type="term" value="C:integrin complex"/>
    <property type="evidence" value="ECO:0007669"/>
    <property type="project" value="InterPro"/>
</dbReference>
<sequence length="280" mass="30802">MILEENYVASQISLLNMILEEKLLVGAPKADVPEIKVKRGGAIFRCPSGTTLEDDCIRLSDDPFNVPPTQDEEMDDQWLGVVLQSQGKGKNVLTCGHRYKHTNNGIGVCYTLYQGLDFQAPWRPCMGRPDSHDHEQFGLCQSGVSSMLTQDDGLVIGAPGSIYWRGVVFRSNISEQLGADKTWYKSPVPVADGSAGSQEPPVDIYAYLGYSVTSGIFDKTLERYYVSGAPRSQLTGEVIFFTKSSPDGSLRYVETQKFKGQKDFAAFGYSLLAVDVNGDK</sequence>
<dbReference type="InterPro" id="IPR013519">
    <property type="entry name" value="Int_alpha_beta-p"/>
</dbReference>
<keyword evidence="3" id="KW-0401">Integrin</keyword>
<protein>
    <recommendedName>
        <fullName evidence="6">Integrin alpha-2 domain-containing protein</fullName>
    </recommendedName>
</protein>
<evidence type="ECO:0000313" key="5">
    <source>
        <dbReference type="Proteomes" id="UP000030746"/>
    </source>
</evidence>
<dbReference type="Gene3D" id="2.130.10.130">
    <property type="entry name" value="Integrin alpha, N-terminal"/>
    <property type="match status" value="1"/>
</dbReference>
<dbReference type="PRINTS" id="PR01185">
    <property type="entry name" value="INTEGRINA"/>
</dbReference>
<evidence type="ECO:0008006" key="6">
    <source>
        <dbReference type="Google" id="ProtNLM"/>
    </source>
</evidence>
<dbReference type="GO" id="GO:0007160">
    <property type="term" value="P:cell-matrix adhesion"/>
    <property type="evidence" value="ECO:0007669"/>
    <property type="project" value="TreeGrafter"/>
</dbReference>
<dbReference type="Proteomes" id="UP000030746">
    <property type="component" value="Unassembled WGS sequence"/>
</dbReference>
<dbReference type="SUPFAM" id="SSF69318">
    <property type="entry name" value="Integrin alpha N-terminal domain"/>
    <property type="match status" value="1"/>
</dbReference>
<dbReference type="AlphaFoldDB" id="V3ZUE9"/>
<dbReference type="GeneID" id="20240936"/>
<dbReference type="STRING" id="225164.V3ZUE9"/>
<evidence type="ECO:0000313" key="4">
    <source>
        <dbReference type="EMBL" id="ESO84556.1"/>
    </source>
</evidence>
<keyword evidence="5" id="KW-1185">Reference proteome</keyword>
<dbReference type="InterPro" id="IPR000413">
    <property type="entry name" value="Integrin_alpha"/>
</dbReference>
<reference evidence="4 5" key="1">
    <citation type="journal article" date="2013" name="Nature">
        <title>Insights into bilaterian evolution from three spiralian genomes.</title>
        <authorList>
            <person name="Simakov O."/>
            <person name="Marletaz F."/>
            <person name="Cho S.J."/>
            <person name="Edsinger-Gonzales E."/>
            <person name="Havlak P."/>
            <person name="Hellsten U."/>
            <person name="Kuo D.H."/>
            <person name="Larsson T."/>
            <person name="Lv J."/>
            <person name="Arendt D."/>
            <person name="Savage R."/>
            <person name="Osoegawa K."/>
            <person name="de Jong P."/>
            <person name="Grimwood J."/>
            <person name="Chapman J.A."/>
            <person name="Shapiro H."/>
            <person name="Aerts A."/>
            <person name="Otillar R.P."/>
            <person name="Terry A.Y."/>
            <person name="Boore J.L."/>
            <person name="Grigoriev I.V."/>
            <person name="Lindberg D.R."/>
            <person name="Seaver E.C."/>
            <person name="Weisblat D.A."/>
            <person name="Putnam N.H."/>
            <person name="Rokhsar D.S."/>
        </authorList>
    </citation>
    <scope>NUCLEOTIDE SEQUENCE [LARGE SCALE GENOMIC DNA]</scope>
</reference>
<dbReference type="GO" id="GO:0009897">
    <property type="term" value="C:external side of plasma membrane"/>
    <property type="evidence" value="ECO:0007669"/>
    <property type="project" value="TreeGrafter"/>
</dbReference>
<dbReference type="GO" id="GO:0098609">
    <property type="term" value="P:cell-cell adhesion"/>
    <property type="evidence" value="ECO:0007669"/>
    <property type="project" value="TreeGrafter"/>
</dbReference>
<dbReference type="PROSITE" id="PS51470">
    <property type="entry name" value="FG_GAP"/>
    <property type="match status" value="2"/>
</dbReference>
<keyword evidence="3" id="KW-0675">Receptor</keyword>
<comment type="similarity">
    <text evidence="3">Belongs to the integrin alpha chain family.</text>
</comment>
<feature type="repeat" description="FG-GAP" evidence="2">
    <location>
        <begin position="65"/>
        <end position="121"/>
    </location>
</feature>
<evidence type="ECO:0000256" key="2">
    <source>
        <dbReference type="PROSITE-ProRule" id="PRU00803"/>
    </source>
</evidence>
<evidence type="ECO:0000256" key="3">
    <source>
        <dbReference type="RuleBase" id="RU003762"/>
    </source>
</evidence>
<evidence type="ECO:0000256" key="1">
    <source>
        <dbReference type="ARBA" id="ARBA00023180"/>
    </source>
</evidence>
<dbReference type="GO" id="GO:0005178">
    <property type="term" value="F:integrin binding"/>
    <property type="evidence" value="ECO:0007669"/>
    <property type="project" value="TreeGrafter"/>
</dbReference>
<proteinExistence type="inferred from homology"/>
<dbReference type="CTD" id="20240936"/>
<organism evidence="4 5">
    <name type="scientific">Lottia gigantea</name>
    <name type="common">Giant owl limpet</name>
    <dbReference type="NCBI Taxonomy" id="225164"/>
    <lineage>
        <taxon>Eukaryota</taxon>
        <taxon>Metazoa</taxon>
        <taxon>Spiralia</taxon>
        <taxon>Lophotrochozoa</taxon>
        <taxon>Mollusca</taxon>
        <taxon>Gastropoda</taxon>
        <taxon>Patellogastropoda</taxon>
        <taxon>Lottioidea</taxon>
        <taxon>Lottiidae</taxon>
        <taxon>Lottia</taxon>
    </lineage>
</organism>
<dbReference type="InterPro" id="IPR028994">
    <property type="entry name" value="Integrin_alpha_N"/>
</dbReference>
<keyword evidence="1" id="KW-0325">Glycoprotein</keyword>
<dbReference type="EMBL" id="KB203470">
    <property type="protein sequence ID" value="ESO84556.1"/>
    <property type="molecule type" value="Genomic_DNA"/>
</dbReference>
<dbReference type="OMA" id="HITACAH"/>
<dbReference type="PANTHER" id="PTHR23220:SF122">
    <property type="entry name" value="INTEGRIN ALPHA-PS1"/>
    <property type="match status" value="1"/>
</dbReference>